<dbReference type="InterPro" id="IPR005526">
    <property type="entry name" value="Septum_form_inhib_MinC_C"/>
</dbReference>
<dbReference type="NCBIfam" id="TIGR01222">
    <property type="entry name" value="minC"/>
    <property type="match status" value="1"/>
</dbReference>
<dbReference type="GO" id="GO:0000917">
    <property type="term" value="P:division septum assembly"/>
    <property type="evidence" value="ECO:0007669"/>
    <property type="project" value="UniProtKB-KW"/>
</dbReference>
<protein>
    <recommendedName>
        <fullName evidence="6">Probable septum site-determining protein MinC</fullName>
    </recommendedName>
</protein>
<comment type="subunit">
    <text evidence="6">Interacts with MinD and FtsZ.</text>
</comment>
<dbReference type="SUPFAM" id="SSF63848">
    <property type="entry name" value="Cell-division inhibitor MinC, C-terminal domain"/>
    <property type="match status" value="1"/>
</dbReference>
<evidence type="ECO:0000259" key="7">
    <source>
        <dbReference type="Pfam" id="PF03775"/>
    </source>
</evidence>
<feature type="domain" description="Septum formation inhibitor MinC C-terminal" evidence="7">
    <location>
        <begin position="130"/>
        <end position="226"/>
    </location>
</feature>
<dbReference type="AlphaFoldDB" id="A0A2T3KMP9"/>
<dbReference type="InterPro" id="IPR036145">
    <property type="entry name" value="MinC_C_sf"/>
</dbReference>
<dbReference type="GO" id="GO:0000902">
    <property type="term" value="P:cell morphogenesis"/>
    <property type="evidence" value="ECO:0007669"/>
    <property type="project" value="InterPro"/>
</dbReference>
<dbReference type="InterPro" id="IPR013033">
    <property type="entry name" value="MinC"/>
</dbReference>
<proteinExistence type="inferred from homology"/>
<accession>A0A2T3KMP9</accession>
<dbReference type="HAMAP" id="MF_00267">
    <property type="entry name" value="MinC"/>
    <property type="match status" value="1"/>
</dbReference>
<evidence type="ECO:0000256" key="1">
    <source>
        <dbReference type="ARBA" id="ARBA00006291"/>
    </source>
</evidence>
<gene>
    <name evidence="6 8" type="primary">minC</name>
    <name evidence="8" type="ORF">C9J27_03305</name>
</gene>
<comment type="function">
    <text evidence="5 6">Cell division inhibitor that blocks the formation of polar Z ring septums. Rapidly oscillates between the poles of the cell to destabilize FtsZ filaments that have formed before they mature into polar Z rings. Prevents FtsZ polymerization.</text>
</comment>
<dbReference type="Proteomes" id="UP000241426">
    <property type="component" value="Unassembled WGS sequence"/>
</dbReference>
<dbReference type="InterPro" id="IPR016098">
    <property type="entry name" value="CAP/MinC_C"/>
</dbReference>
<dbReference type="Pfam" id="PF03775">
    <property type="entry name" value="MinC_C"/>
    <property type="match status" value="1"/>
</dbReference>
<name>A0A2T3KMP9_9GAMM</name>
<dbReference type="RefSeq" id="WP_107288786.1">
    <property type="nucleotide sequence ID" value="NZ_PYNF01000002.1"/>
</dbReference>
<evidence type="ECO:0000256" key="3">
    <source>
        <dbReference type="ARBA" id="ARBA00023210"/>
    </source>
</evidence>
<keyword evidence="3 6" id="KW-0717">Septation</keyword>
<evidence type="ECO:0000313" key="9">
    <source>
        <dbReference type="Proteomes" id="UP000241426"/>
    </source>
</evidence>
<evidence type="ECO:0000256" key="6">
    <source>
        <dbReference type="HAMAP-Rule" id="MF_00267"/>
    </source>
</evidence>
<comment type="similarity">
    <text evidence="1 6">Belongs to the MinC family.</text>
</comment>
<keyword evidence="2 6" id="KW-0132">Cell division</keyword>
<evidence type="ECO:0000256" key="2">
    <source>
        <dbReference type="ARBA" id="ARBA00022618"/>
    </source>
</evidence>
<comment type="caution">
    <text evidence="8">The sequence shown here is derived from an EMBL/GenBank/DDBJ whole genome shotgun (WGS) entry which is preliminary data.</text>
</comment>
<organism evidence="8 9">
    <name type="scientific">Photobacterium kishitanii</name>
    <dbReference type="NCBI Taxonomy" id="318456"/>
    <lineage>
        <taxon>Bacteria</taxon>
        <taxon>Pseudomonadati</taxon>
        <taxon>Pseudomonadota</taxon>
        <taxon>Gammaproteobacteria</taxon>
        <taxon>Vibrionales</taxon>
        <taxon>Vibrionaceae</taxon>
        <taxon>Photobacterium</taxon>
    </lineage>
</organism>
<reference evidence="8 9" key="1">
    <citation type="submission" date="2018-01" db="EMBL/GenBank/DDBJ databases">
        <title>Whole genome sequencing of Histamine producing bacteria.</title>
        <authorList>
            <person name="Butler K."/>
        </authorList>
    </citation>
    <scope>NUCLEOTIDE SEQUENCE [LARGE SCALE GENOMIC DNA]</scope>
    <source>
        <strain evidence="8 9">FS-7.2</strain>
    </source>
</reference>
<evidence type="ECO:0000256" key="5">
    <source>
        <dbReference type="ARBA" id="ARBA00025606"/>
    </source>
</evidence>
<dbReference type="PANTHER" id="PTHR34108:SF1">
    <property type="entry name" value="SEPTUM SITE-DETERMINING PROTEIN MINC"/>
    <property type="match status" value="1"/>
</dbReference>
<dbReference type="PANTHER" id="PTHR34108">
    <property type="entry name" value="SEPTUM SITE-DETERMINING PROTEIN MINC"/>
    <property type="match status" value="1"/>
</dbReference>
<evidence type="ECO:0000313" key="8">
    <source>
        <dbReference type="EMBL" id="PSV01058.1"/>
    </source>
</evidence>
<dbReference type="Gene3D" id="3.30.70.260">
    <property type="match status" value="1"/>
</dbReference>
<keyword evidence="4 6" id="KW-0131">Cell cycle</keyword>
<sequence length="233" mass="25363">MSTNLTNLHFDSKIIPRVEVLTLNIDSIIKEYAAKKDTFPKVFSRMPLVLDISTLPSNLLELEPVIKDAVSQLVSGLRALEFIPIRIIGCSELIANECGLNAAEQVTAEDNVQINAKSTVSEHLPSTKYITGSVRGGVTIYDPDYDDLIILGDVKHGSEVAANGNVFILGKLAGRAHAGHKQQDSVIFAMNFDPEVAGINGLYLVNENIKVENINKPTLLKIEDDSSISVTSY</sequence>
<dbReference type="EMBL" id="PYNF01000002">
    <property type="protein sequence ID" value="PSV01058.1"/>
    <property type="molecule type" value="Genomic_DNA"/>
</dbReference>
<evidence type="ECO:0000256" key="4">
    <source>
        <dbReference type="ARBA" id="ARBA00023306"/>
    </source>
</evidence>
<dbReference type="GO" id="GO:1901891">
    <property type="term" value="P:regulation of cell septum assembly"/>
    <property type="evidence" value="ECO:0007669"/>
    <property type="project" value="InterPro"/>
</dbReference>
<dbReference type="Gene3D" id="2.160.20.70">
    <property type="match status" value="1"/>
</dbReference>